<comment type="caution">
    <text evidence="2">The sequence shown here is derived from an EMBL/GenBank/DDBJ whole genome shotgun (WGS) entry which is preliminary data.</text>
</comment>
<keyword evidence="1" id="KW-0472">Membrane</keyword>
<evidence type="ECO:0000313" key="2">
    <source>
        <dbReference type="EMBL" id="GAA0366371.1"/>
    </source>
</evidence>
<keyword evidence="1" id="KW-0812">Transmembrane</keyword>
<keyword evidence="1" id="KW-1133">Transmembrane helix</keyword>
<proteinExistence type="predicted"/>
<name>A0ABN0XK99_9LACT</name>
<feature type="transmembrane region" description="Helical" evidence="1">
    <location>
        <begin position="31"/>
        <end position="51"/>
    </location>
</feature>
<organism evidence="2 3">
    <name type="scientific">Alkalibacterium iburiense</name>
    <dbReference type="NCBI Taxonomy" id="290589"/>
    <lineage>
        <taxon>Bacteria</taxon>
        <taxon>Bacillati</taxon>
        <taxon>Bacillota</taxon>
        <taxon>Bacilli</taxon>
        <taxon>Lactobacillales</taxon>
        <taxon>Carnobacteriaceae</taxon>
        <taxon>Alkalibacterium</taxon>
    </lineage>
</organism>
<accession>A0ABN0XK99</accession>
<evidence type="ECO:0000256" key="1">
    <source>
        <dbReference type="SAM" id="Phobius"/>
    </source>
</evidence>
<keyword evidence="3" id="KW-1185">Reference proteome</keyword>
<dbReference type="Proteomes" id="UP001501166">
    <property type="component" value="Unassembled WGS sequence"/>
</dbReference>
<dbReference type="RefSeq" id="WP_343755895.1">
    <property type="nucleotide sequence ID" value="NZ_BAAACW010000113.1"/>
</dbReference>
<dbReference type="EMBL" id="BAAACW010000113">
    <property type="protein sequence ID" value="GAA0366371.1"/>
    <property type="molecule type" value="Genomic_DNA"/>
</dbReference>
<sequence length="58" mass="6579">MSSKNNRTNESRFNRFLNAFERIGNKLPNPFILFITLALIVIVLSGVISLFDSVLYSS</sequence>
<protein>
    <submittedName>
        <fullName evidence="2">Uncharacterized protein</fullName>
    </submittedName>
</protein>
<dbReference type="Pfam" id="PF03806">
    <property type="entry name" value="ABG_transport"/>
    <property type="match status" value="1"/>
</dbReference>
<dbReference type="InterPro" id="IPR004697">
    <property type="entry name" value="AbgT"/>
</dbReference>
<evidence type="ECO:0000313" key="3">
    <source>
        <dbReference type="Proteomes" id="UP001501166"/>
    </source>
</evidence>
<gene>
    <name evidence="2" type="ORF">GCM10008932_18160</name>
</gene>
<reference evidence="2 3" key="1">
    <citation type="journal article" date="2019" name="Int. J. Syst. Evol. Microbiol.">
        <title>The Global Catalogue of Microorganisms (GCM) 10K type strain sequencing project: providing services to taxonomists for standard genome sequencing and annotation.</title>
        <authorList>
            <consortium name="The Broad Institute Genomics Platform"/>
            <consortium name="The Broad Institute Genome Sequencing Center for Infectious Disease"/>
            <person name="Wu L."/>
            <person name="Ma J."/>
        </authorList>
    </citation>
    <scope>NUCLEOTIDE SEQUENCE [LARGE SCALE GENOMIC DNA]</scope>
    <source>
        <strain evidence="2 3">JCM 12662</strain>
    </source>
</reference>